<evidence type="ECO:0008006" key="3">
    <source>
        <dbReference type="Google" id="ProtNLM"/>
    </source>
</evidence>
<sequence>MSDRDSQKVELCLSQEMLLEIDLLVAECHESDIDRSEVIEGILTWSTQSDFHKSRYILNEIKQQNDT</sequence>
<reference evidence="1 2" key="1">
    <citation type="journal article" date="2013" name="PLoS ONE">
        <title>Assembly-driven community genomics of a hypersaline microbial ecosystem.</title>
        <authorList>
            <person name="Podell S."/>
            <person name="Ugalde J.A."/>
            <person name="Narasingarao P."/>
            <person name="Banfield J.F."/>
            <person name="Heidelberg K.B."/>
            <person name="Allen E.E."/>
        </authorList>
    </citation>
    <scope>NUCLEOTIDE SEQUENCE [LARGE SCALE GENOMIC DNA]</scope>
    <source>
        <strain evidence="2">J07HQW2</strain>
    </source>
</reference>
<dbReference type="Proteomes" id="UP000030710">
    <property type="component" value="Unassembled WGS sequence"/>
</dbReference>
<evidence type="ECO:0000313" key="2">
    <source>
        <dbReference type="Proteomes" id="UP000030710"/>
    </source>
</evidence>
<organism evidence="1 2">
    <name type="scientific">Haloquadratum walsbyi J07HQW2</name>
    <dbReference type="NCBI Taxonomy" id="1238425"/>
    <lineage>
        <taxon>Archaea</taxon>
        <taxon>Methanobacteriati</taxon>
        <taxon>Methanobacteriota</taxon>
        <taxon>Stenosarchaea group</taxon>
        <taxon>Halobacteria</taxon>
        <taxon>Halobacteriales</taxon>
        <taxon>Haloferacaceae</taxon>
        <taxon>Haloquadratum</taxon>
    </lineage>
</organism>
<dbReference type="AlphaFoldDB" id="U1PTT6"/>
<dbReference type="EMBL" id="KE356561">
    <property type="protein sequence ID" value="ERG95801.1"/>
    <property type="molecule type" value="Genomic_DNA"/>
</dbReference>
<proteinExistence type="predicted"/>
<name>U1PTT6_9EURY</name>
<dbReference type="RefSeq" id="WP_021055273.1">
    <property type="nucleotide sequence ID" value="NZ_KE356561.1"/>
</dbReference>
<protein>
    <recommendedName>
        <fullName evidence="3">Ribbon-helix-helix protein CopG domain-containing protein</fullName>
    </recommendedName>
</protein>
<accession>U1PTT6</accession>
<evidence type="ECO:0000313" key="1">
    <source>
        <dbReference type="EMBL" id="ERG95801.1"/>
    </source>
</evidence>
<dbReference type="HOGENOM" id="CLU_196459_0_0_2"/>
<gene>
    <name evidence="1" type="ORF">J07HQW2_02261</name>
</gene>